<dbReference type="Proteomes" id="UP000440224">
    <property type="component" value="Unassembled WGS sequence"/>
</dbReference>
<protein>
    <recommendedName>
        <fullName evidence="3">Peptidase C-terminal archaeal/bacterial domain-containing protein</fullName>
    </recommendedName>
</protein>
<organism evidence="1 2">
    <name type="scientific">Polyangium spumosum</name>
    <dbReference type="NCBI Taxonomy" id="889282"/>
    <lineage>
        <taxon>Bacteria</taxon>
        <taxon>Pseudomonadati</taxon>
        <taxon>Myxococcota</taxon>
        <taxon>Polyangia</taxon>
        <taxon>Polyangiales</taxon>
        <taxon>Polyangiaceae</taxon>
        <taxon>Polyangium</taxon>
    </lineage>
</organism>
<name>A0A6N7PXK0_9BACT</name>
<keyword evidence="2" id="KW-1185">Reference proteome</keyword>
<comment type="caution">
    <text evidence="1">The sequence shown here is derived from an EMBL/GenBank/DDBJ whole genome shotgun (WGS) entry which is preliminary data.</text>
</comment>
<sequence>MGKRHPLFFTGAFVTFCLAACGDEPPPAPLEGCEAAVEMADPATVEGSTKRGEHLTEGSCITGKGPEVRYRILPTTTGMLDLTLTSDADLGMYVRTTCEEAQSEIGCADLVKAGEPEKLSVPVEEGAAVWVVIDGYDSSSAGAFTLAAASRPITCGDSRVEGGEECDPPDAGKTCTADCKKVPEACGDGVDNDVDGFTDCEDAADCGGDAACPLAMACGAATSAGATQNGSTSSGSTDFAGSCTGGSLSPEALFSYVPPSDGALLVTLQSATNQGVYVRESCEDPASELGCLDDQPGGAEEVLVVPVDAGTSLTIFVDGSKPAEAGAFTLQTALEPSTEVEPNDTSANASAYGAATFVGTLSPAGDQDYVKIDVPAAGATLRATIEDFGNGDCANFKLDTVVEVYGPDGATSLGLNDDSGNFCSLAEAKALSAGTHYVRIAASANAKTPVFAYRLTLQIQ</sequence>
<proteinExistence type="predicted"/>
<gene>
    <name evidence="1" type="ORF">GF068_30635</name>
</gene>
<reference evidence="1 2" key="1">
    <citation type="submission" date="2019-10" db="EMBL/GenBank/DDBJ databases">
        <title>A soil myxobacterium in the family Polyangiaceae.</title>
        <authorList>
            <person name="Li Y."/>
            <person name="Wang J."/>
        </authorList>
    </citation>
    <scope>NUCLEOTIDE SEQUENCE [LARGE SCALE GENOMIC DNA]</scope>
    <source>
        <strain evidence="1 2">DSM 14734</strain>
    </source>
</reference>
<dbReference type="OrthoDB" id="5495445at2"/>
<evidence type="ECO:0008006" key="3">
    <source>
        <dbReference type="Google" id="ProtNLM"/>
    </source>
</evidence>
<dbReference type="Gene3D" id="2.60.120.380">
    <property type="match status" value="1"/>
</dbReference>
<dbReference type="RefSeq" id="WP_153823042.1">
    <property type="nucleotide sequence ID" value="NZ_WJIE01000010.1"/>
</dbReference>
<evidence type="ECO:0000313" key="1">
    <source>
        <dbReference type="EMBL" id="MRG96247.1"/>
    </source>
</evidence>
<dbReference type="EMBL" id="WJIE01000010">
    <property type="protein sequence ID" value="MRG96247.1"/>
    <property type="molecule type" value="Genomic_DNA"/>
</dbReference>
<accession>A0A6N7PXK0</accession>
<evidence type="ECO:0000313" key="2">
    <source>
        <dbReference type="Proteomes" id="UP000440224"/>
    </source>
</evidence>
<dbReference type="AlphaFoldDB" id="A0A6N7PXK0"/>